<protein>
    <submittedName>
        <fullName evidence="2">Uncharacterized protein</fullName>
    </submittedName>
</protein>
<dbReference type="InterPro" id="IPR036388">
    <property type="entry name" value="WH-like_DNA-bd_sf"/>
</dbReference>
<keyword evidence="1" id="KW-0812">Transmembrane</keyword>
<feature type="transmembrane region" description="Helical" evidence="1">
    <location>
        <begin position="190"/>
        <end position="209"/>
    </location>
</feature>
<dbReference type="AlphaFoldDB" id="A0A413T0A9"/>
<feature type="transmembrane region" description="Helical" evidence="1">
    <location>
        <begin position="30"/>
        <end position="48"/>
    </location>
</feature>
<accession>A0A413T0A9</accession>
<evidence type="ECO:0000313" key="3">
    <source>
        <dbReference type="Proteomes" id="UP000283855"/>
    </source>
</evidence>
<proteinExistence type="predicted"/>
<keyword evidence="1" id="KW-1133">Transmembrane helix</keyword>
<reference evidence="2 3" key="1">
    <citation type="submission" date="2018-08" db="EMBL/GenBank/DDBJ databases">
        <title>A genome reference for cultivated species of the human gut microbiota.</title>
        <authorList>
            <person name="Zou Y."/>
            <person name="Xue W."/>
            <person name="Luo G."/>
        </authorList>
    </citation>
    <scope>NUCLEOTIDE SEQUENCE [LARGE SCALE GENOMIC DNA]</scope>
    <source>
        <strain evidence="2 3">AM42-38</strain>
    </source>
</reference>
<keyword evidence="1" id="KW-0472">Membrane</keyword>
<sequence>MIFQEDFRKDSDKIQKPKNISMSRSRMKHIIPYIAIILLATVIIYSNAEKERTRITERCQDTFSDAIRTEKKLLIKQFCMQYRQENSPNSLSVEDKKDWYDQNYLIATSPSRHQLDSLFRDGAHKINRNISTAIGYTFNGKNYFSGDESCRKSVIPVQECVYRKDTISTTDIALQAYIHIPFYVPLQNTYTYAVVLMASVALAVCFLYTRRRKKNMTGIPLQELPETGNVTPVIPRKVQTEKWMKLTDGYQWNPQNHMIEHAGKTVILRGEALRFFQKFIVDKHFFLSYSEICRLYHLKEETNGAKDRAYHSIKQLKDNVAELGIEIKSIRGKGYKLLFSHRNRQII</sequence>
<dbReference type="Proteomes" id="UP000283855">
    <property type="component" value="Unassembled WGS sequence"/>
</dbReference>
<dbReference type="EMBL" id="QSFT01000013">
    <property type="protein sequence ID" value="RHA75895.1"/>
    <property type="molecule type" value="Genomic_DNA"/>
</dbReference>
<comment type="caution">
    <text evidence="2">The sequence shown here is derived from an EMBL/GenBank/DDBJ whole genome shotgun (WGS) entry which is preliminary data.</text>
</comment>
<evidence type="ECO:0000313" key="2">
    <source>
        <dbReference type="EMBL" id="RHA75895.1"/>
    </source>
</evidence>
<gene>
    <name evidence="2" type="ORF">DW921_07575</name>
</gene>
<dbReference type="Gene3D" id="1.10.10.10">
    <property type="entry name" value="Winged helix-like DNA-binding domain superfamily/Winged helix DNA-binding domain"/>
    <property type="match status" value="1"/>
</dbReference>
<evidence type="ECO:0000256" key="1">
    <source>
        <dbReference type="SAM" id="Phobius"/>
    </source>
</evidence>
<organism evidence="2 3">
    <name type="scientific">Phocaeicola coprophilus</name>
    <dbReference type="NCBI Taxonomy" id="387090"/>
    <lineage>
        <taxon>Bacteria</taxon>
        <taxon>Pseudomonadati</taxon>
        <taxon>Bacteroidota</taxon>
        <taxon>Bacteroidia</taxon>
        <taxon>Bacteroidales</taxon>
        <taxon>Bacteroidaceae</taxon>
        <taxon>Phocaeicola</taxon>
    </lineage>
</organism>
<name>A0A413T0A9_9BACT</name>